<evidence type="ECO:0000256" key="5">
    <source>
        <dbReference type="ARBA" id="ARBA00022927"/>
    </source>
</evidence>
<dbReference type="RefSeq" id="XP_028866501.1">
    <property type="nucleotide sequence ID" value="XM_029010668.1"/>
</dbReference>
<dbReference type="InterPro" id="IPR044733">
    <property type="entry name" value="AP1_sigma"/>
</dbReference>
<dbReference type="OrthoDB" id="371463at2759"/>
<evidence type="ECO:0000256" key="9">
    <source>
        <dbReference type="PIRNR" id="PIRNR015588"/>
    </source>
</evidence>
<keyword evidence="8" id="KW-0968">Cytoplasmic vesicle</keyword>
<keyword evidence="12" id="KW-1185">Reference proteome</keyword>
<evidence type="ECO:0000313" key="11">
    <source>
        <dbReference type="EMBL" id="GBE60258.1"/>
    </source>
</evidence>
<gene>
    <name evidence="11" type="ORF">BOVATA_017510</name>
</gene>
<dbReference type="GO" id="GO:0016482">
    <property type="term" value="P:cytosolic transport"/>
    <property type="evidence" value="ECO:0007669"/>
    <property type="project" value="UniProtKB-ARBA"/>
</dbReference>
<keyword evidence="5 9" id="KW-0653">Protein transport</keyword>
<comment type="subcellular location">
    <subcellularLocation>
        <location evidence="2">Cytoplasmic vesicle</location>
        <location evidence="2">Clathrin-coated vesicle membrane</location>
    </subcellularLocation>
    <subcellularLocation>
        <location evidence="1">Golgi apparatus</location>
    </subcellularLocation>
</comment>
<dbReference type="EMBL" id="BDSA01000002">
    <property type="protein sequence ID" value="GBE60258.1"/>
    <property type="molecule type" value="Genomic_DNA"/>
</dbReference>
<dbReference type="GO" id="GO:0035615">
    <property type="term" value="F:clathrin adaptor activity"/>
    <property type="evidence" value="ECO:0007669"/>
    <property type="project" value="InterPro"/>
</dbReference>
<dbReference type="GO" id="GO:0005829">
    <property type="term" value="C:cytosol"/>
    <property type="evidence" value="ECO:0007669"/>
    <property type="project" value="GOC"/>
</dbReference>
<evidence type="ECO:0000256" key="2">
    <source>
        <dbReference type="ARBA" id="ARBA00004640"/>
    </source>
</evidence>
<dbReference type="Proteomes" id="UP000236319">
    <property type="component" value="Unassembled WGS sequence"/>
</dbReference>
<dbReference type="GO" id="GO:0006886">
    <property type="term" value="P:intracellular protein transport"/>
    <property type="evidence" value="ECO:0007669"/>
    <property type="project" value="UniProtKB-UniRule"/>
</dbReference>
<dbReference type="CDD" id="cd14831">
    <property type="entry name" value="AP1_sigma"/>
    <property type="match status" value="1"/>
</dbReference>
<dbReference type="InterPro" id="IPR011012">
    <property type="entry name" value="Longin-like_dom_sf"/>
</dbReference>
<dbReference type="InterPro" id="IPR016635">
    <property type="entry name" value="AP_complex_ssu"/>
</dbReference>
<proteinExistence type="inferred from homology"/>
<name>A0A2H6KB91_9APIC</name>
<feature type="domain" description="AP complex mu/sigma subunit" evidence="10">
    <location>
        <begin position="1"/>
        <end position="140"/>
    </location>
</feature>
<evidence type="ECO:0000256" key="8">
    <source>
        <dbReference type="ARBA" id="ARBA00023329"/>
    </source>
</evidence>
<dbReference type="VEuPathDB" id="PiroplasmaDB:BOVATA_017510"/>
<keyword evidence="6" id="KW-0333">Golgi apparatus</keyword>
<sequence length="155" mass="18119">MIKFFMAISRQCKVRLAKWFVPVDSKDKAAIMRELSHLVVNRNSKQCNFIEWRDDKLVFRRYASLYFVVCVDREDNDLLMLEIIQHYVELLDRYFSNVCELDLVFNVNKAYYLLDEILMDGDLYECSKKAVLRNVAAQDALCDKGRGILSKGSAT</sequence>
<dbReference type="Gene3D" id="3.30.450.60">
    <property type="match status" value="1"/>
</dbReference>
<dbReference type="AlphaFoldDB" id="A0A2H6KB91"/>
<comment type="similarity">
    <text evidence="3 9">Belongs to the adaptor complexes small subunit family.</text>
</comment>
<evidence type="ECO:0000256" key="6">
    <source>
        <dbReference type="ARBA" id="ARBA00023034"/>
    </source>
</evidence>
<keyword evidence="4 9" id="KW-0813">Transport</keyword>
<dbReference type="Pfam" id="PF01217">
    <property type="entry name" value="Clat_adaptor_s"/>
    <property type="match status" value="1"/>
</dbReference>
<dbReference type="GeneID" id="39874028"/>
<comment type="caution">
    <text evidence="11">The sequence shown here is derived from an EMBL/GenBank/DDBJ whole genome shotgun (WGS) entry which is preliminary data.</text>
</comment>
<dbReference type="GO" id="GO:0030121">
    <property type="term" value="C:AP-1 adaptor complex"/>
    <property type="evidence" value="ECO:0007669"/>
    <property type="project" value="InterPro"/>
</dbReference>
<accession>A0A2H6KB91</accession>
<evidence type="ECO:0000313" key="12">
    <source>
        <dbReference type="Proteomes" id="UP000236319"/>
    </source>
</evidence>
<keyword evidence="7 9" id="KW-0472">Membrane</keyword>
<dbReference type="PANTHER" id="PTHR11753">
    <property type="entry name" value="ADAPTOR COMPLEXES SMALL SUBUNIT FAMILY"/>
    <property type="match status" value="1"/>
</dbReference>
<dbReference type="InterPro" id="IPR022775">
    <property type="entry name" value="AP_mu_sigma_su"/>
</dbReference>
<evidence type="ECO:0000256" key="1">
    <source>
        <dbReference type="ARBA" id="ARBA00004555"/>
    </source>
</evidence>
<evidence type="ECO:0000256" key="7">
    <source>
        <dbReference type="ARBA" id="ARBA00023136"/>
    </source>
</evidence>
<evidence type="ECO:0000259" key="10">
    <source>
        <dbReference type="Pfam" id="PF01217"/>
    </source>
</evidence>
<organism evidence="11 12">
    <name type="scientific">Babesia ovata</name>
    <dbReference type="NCBI Taxonomy" id="189622"/>
    <lineage>
        <taxon>Eukaryota</taxon>
        <taxon>Sar</taxon>
        <taxon>Alveolata</taxon>
        <taxon>Apicomplexa</taxon>
        <taxon>Aconoidasida</taxon>
        <taxon>Piroplasmida</taxon>
        <taxon>Babesiidae</taxon>
        <taxon>Babesia</taxon>
    </lineage>
</organism>
<dbReference type="PIRSF" id="PIRSF015588">
    <property type="entry name" value="AP_complex_sigma"/>
    <property type="match status" value="1"/>
</dbReference>
<reference evidence="11 12" key="1">
    <citation type="journal article" date="2017" name="BMC Genomics">
        <title>Whole-genome assembly of Babesia ovata and comparative genomics between closely related pathogens.</title>
        <authorList>
            <person name="Yamagishi J."/>
            <person name="Asada M."/>
            <person name="Hakimi H."/>
            <person name="Tanaka T.Q."/>
            <person name="Sugimoto C."/>
            <person name="Kawazu S."/>
        </authorList>
    </citation>
    <scope>NUCLEOTIDE SEQUENCE [LARGE SCALE GENOMIC DNA]</scope>
    <source>
        <strain evidence="11 12">Miyake</strain>
    </source>
</reference>
<protein>
    <recommendedName>
        <fullName evidence="9">AP complex subunit sigma</fullName>
    </recommendedName>
</protein>
<evidence type="ECO:0000256" key="4">
    <source>
        <dbReference type="ARBA" id="ARBA00022448"/>
    </source>
</evidence>
<dbReference type="SUPFAM" id="SSF64356">
    <property type="entry name" value="SNARE-like"/>
    <property type="match status" value="1"/>
</dbReference>
<dbReference type="FunFam" id="3.30.450.60:FF:000007">
    <property type="entry name" value="AP complex subunit sigma"/>
    <property type="match status" value="1"/>
</dbReference>
<evidence type="ECO:0000256" key="3">
    <source>
        <dbReference type="ARBA" id="ARBA00006972"/>
    </source>
</evidence>